<dbReference type="EMBL" id="FO082268">
    <property type="protein sequence ID" value="CCO18555.1"/>
    <property type="molecule type" value="Genomic_DNA"/>
</dbReference>
<accession>K8F180</accession>
<evidence type="ECO:0000313" key="3">
    <source>
        <dbReference type="Proteomes" id="UP000198341"/>
    </source>
</evidence>
<dbReference type="KEGG" id="bpg:Bathy11g01250"/>
<evidence type="ECO:0000256" key="1">
    <source>
        <dbReference type="SAM" id="MobiDB-lite"/>
    </source>
</evidence>
<feature type="region of interest" description="Disordered" evidence="1">
    <location>
        <begin position="25"/>
        <end position="46"/>
    </location>
</feature>
<name>K8F180_9CHLO</name>
<feature type="compositionally biased region" description="Basic and acidic residues" evidence="1">
    <location>
        <begin position="254"/>
        <end position="282"/>
    </location>
</feature>
<proteinExistence type="predicted"/>
<keyword evidence="3" id="KW-1185">Reference proteome</keyword>
<dbReference type="eggNOG" id="ENOG502S9H5">
    <property type="taxonomic scope" value="Eukaryota"/>
</dbReference>
<protein>
    <recommendedName>
        <fullName evidence="4">DUF4460 domain-containing protein</fullName>
    </recommendedName>
</protein>
<dbReference type="RefSeq" id="XP_007510210.1">
    <property type="nucleotide sequence ID" value="XM_007510148.1"/>
</dbReference>
<evidence type="ECO:0000313" key="2">
    <source>
        <dbReference type="EMBL" id="CCO18555.1"/>
    </source>
</evidence>
<dbReference type="OrthoDB" id="510798at2759"/>
<feature type="compositionally biased region" description="Low complexity" evidence="1">
    <location>
        <begin position="209"/>
        <end position="235"/>
    </location>
</feature>
<organism evidence="2 3">
    <name type="scientific">Bathycoccus prasinos</name>
    <dbReference type="NCBI Taxonomy" id="41875"/>
    <lineage>
        <taxon>Eukaryota</taxon>
        <taxon>Viridiplantae</taxon>
        <taxon>Chlorophyta</taxon>
        <taxon>Mamiellophyceae</taxon>
        <taxon>Mamiellales</taxon>
        <taxon>Bathycoccaceae</taxon>
        <taxon>Bathycoccus</taxon>
    </lineage>
</organism>
<dbReference type="AlphaFoldDB" id="K8F180"/>
<feature type="region of interest" description="Disordered" evidence="1">
    <location>
        <begin position="196"/>
        <end position="320"/>
    </location>
</feature>
<dbReference type="Proteomes" id="UP000198341">
    <property type="component" value="Chromosome 11"/>
</dbReference>
<dbReference type="GeneID" id="19012805"/>
<reference evidence="2 3" key="1">
    <citation type="submission" date="2011-10" db="EMBL/GenBank/DDBJ databases">
        <authorList>
            <person name="Genoscope - CEA"/>
        </authorList>
    </citation>
    <scope>NUCLEOTIDE SEQUENCE [LARGE SCALE GENOMIC DNA]</scope>
    <source>
        <strain evidence="2 3">RCC 1105</strain>
    </source>
</reference>
<sequence>MERALLLKRKSSRFTSTFASISSFSSKAQQREDEDEAQRGHRLGGTITTTSALPSLRSRMKHFAKIVHPDILGQHFPRANAMHESEDKERKYVLENNQNALAELNAVLDSITKEKKFPKTGVKRLKFYYVTRERSDVVEKRMIKKEGEGKEEEEDEGEKEDELVLREAKFTLKTNGGDCRNVLKQSLRKLFAEVLETSTSEGGGGGGSSSSNKRSGKKSNNNSFSSSSSCSSSLGDFTWEASDWANEGTEEEQERERFQEERKRQTEEYERMVAKREREERINGSSNSSDSNSREKSSSSHASEKEMKREQRRHEKLQQDLRNMDPLFEGIAFVPWLPENEAGKSRKLSVAKEVVPKLQKNGWNLKKESLKEVWRGQRDRAVLLEGLDGASAAAMHAILRHSEIAEKQLGPPVMNSADTFEWFD</sequence>
<evidence type="ECO:0008006" key="4">
    <source>
        <dbReference type="Google" id="ProtNLM"/>
    </source>
</evidence>
<feature type="compositionally biased region" description="Basic and acidic residues" evidence="1">
    <location>
        <begin position="292"/>
        <end position="320"/>
    </location>
</feature>
<gene>
    <name evidence="2" type="ordered locus">Bathy11g01250</name>
</gene>